<name>A0ABX5XMH1_9BACT</name>
<dbReference type="CDD" id="cd00156">
    <property type="entry name" value="REC"/>
    <property type="match status" value="1"/>
</dbReference>
<keyword evidence="1 8" id="KW-0808">Transferase</keyword>
<keyword evidence="9" id="KW-1185">Reference proteome</keyword>
<evidence type="ECO:0000313" key="9">
    <source>
        <dbReference type="Proteomes" id="UP000318081"/>
    </source>
</evidence>
<dbReference type="EC" id="2.7.11.1" evidence="8"/>
<dbReference type="SMART" id="SM00448">
    <property type="entry name" value="REC"/>
    <property type="match status" value="1"/>
</dbReference>
<dbReference type="PROSITE" id="PS50011">
    <property type="entry name" value="PROTEIN_KINASE_DOM"/>
    <property type="match status" value="1"/>
</dbReference>
<dbReference type="PROSITE" id="PS00108">
    <property type="entry name" value="PROTEIN_KINASE_ST"/>
    <property type="match status" value="1"/>
</dbReference>
<dbReference type="PANTHER" id="PTHR43289">
    <property type="entry name" value="MITOGEN-ACTIVATED PROTEIN KINASE KINASE KINASE 20-RELATED"/>
    <property type="match status" value="1"/>
</dbReference>
<sequence length="484" mass="54075">MIGPNQDRSTFVPIHRNLSDRLAKTACSISDKLQLSLQRLEATGAFDSGQMRLIEEEFAGVWGSEDSFHHISLLQPGDQIEHFVIDQLLGCGGEAHVFRAHEAGTGKVFAIKVLHNARTSERFHREMKMVQQVAHPNIVTAYEVGEIHGMPYIAMELMQGPDLNAMVADSGPMDWRRSSAYILQVVRALAHAHCRELVHRDIKPGNIILNGNDQVKLVDLGLASMRIGSLEEETQSFNLTRETQIAGTLPYMAPEQAKSLSRADVRSDIYSLGATWFYLLTGKIRVRGKTFSRQYRNLVSKRRFREIPSDCLPPNLFQIYSKMVAYDRRQRYQSCLALEQDLGKALEDLGQNVTSQQLSVLIVEDSQSDMLLAVELLKMANDSLMIHQATCLSDGIEIQAEHSVDLVFLDLTLPDSAGVATVERFRSEHSEVPIVVLTGLSDEQVAEACVNAGATDFISKDELTAHQLERVIFVTFSRHAAMEN</sequence>
<evidence type="ECO:0000259" key="7">
    <source>
        <dbReference type="PROSITE" id="PS50110"/>
    </source>
</evidence>
<gene>
    <name evidence="8" type="primary">prkC_4</name>
    <name evidence="8" type="ORF">TBK1r_07480</name>
</gene>
<dbReference type="SUPFAM" id="SSF56112">
    <property type="entry name" value="Protein kinase-like (PK-like)"/>
    <property type="match status" value="1"/>
</dbReference>
<evidence type="ECO:0000256" key="3">
    <source>
        <dbReference type="ARBA" id="ARBA00022777"/>
    </source>
</evidence>
<dbReference type="GO" id="GO:0004674">
    <property type="term" value="F:protein serine/threonine kinase activity"/>
    <property type="evidence" value="ECO:0007669"/>
    <property type="project" value="UniProtKB-EC"/>
</dbReference>
<organism evidence="8 9">
    <name type="scientific">Stieleria magnilauensis</name>
    <dbReference type="NCBI Taxonomy" id="2527963"/>
    <lineage>
        <taxon>Bacteria</taxon>
        <taxon>Pseudomonadati</taxon>
        <taxon>Planctomycetota</taxon>
        <taxon>Planctomycetia</taxon>
        <taxon>Pirellulales</taxon>
        <taxon>Pirellulaceae</taxon>
        <taxon>Stieleria</taxon>
    </lineage>
</organism>
<evidence type="ECO:0000256" key="5">
    <source>
        <dbReference type="PROSITE-ProRule" id="PRU00169"/>
    </source>
</evidence>
<evidence type="ECO:0000256" key="2">
    <source>
        <dbReference type="ARBA" id="ARBA00022741"/>
    </source>
</evidence>
<keyword evidence="3 8" id="KW-0418">Kinase</keyword>
<dbReference type="Gene3D" id="3.30.200.20">
    <property type="entry name" value="Phosphorylase Kinase, domain 1"/>
    <property type="match status" value="1"/>
</dbReference>
<reference evidence="8 9" key="1">
    <citation type="submission" date="2019-02" db="EMBL/GenBank/DDBJ databases">
        <title>Deep-cultivation of Planctomycetes and their phenomic and genomic characterization uncovers novel biology.</title>
        <authorList>
            <person name="Wiegand S."/>
            <person name="Jogler M."/>
            <person name="Boedeker C."/>
            <person name="Pinto D."/>
            <person name="Vollmers J."/>
            <person name="Rivas-Marin E."/>
            <person name="Kohn T."/>
            <person name="Peeters S.H."/>
            <person name="Heuer A."/>
            <person name="Rast P."/>
            <person name="Oberbeckmann S."/>
            <person name="Bunk B."/>
            <person name="Jeske O."/>
            <person name="Meyerdierks A."/>
            <person name="Storesund J.E."/>
            <person name="Kallscheuer N."/>
            <person name="Luecker S."/>
            <person name="Lage O.M."/>
            <person name="Pohl T."/>
            <person name="Merkel B.J."/>
            <person name="Hornburger P."/>
            <person name="Mueller R.-W."/>
            <person name="Bruemmer F."/>
            <person name="Labrenz M."/>
            <person name="Spormann A.M."/>
            <person name="Op den Camp H."/>
            <person name="Overmann J."/>
            <person name="Amann R."/>
            <person name="Jetten M.S.M."/>
            <person name="Mascher T."/>
            <person name="Medema M.H."/>
            <person name="Devos D.P."/>
            <person name="Kaster A.-K."/>
            <person name="Ovreas L."/>
            <person name="Rohde M."/>
            <person name="Galperin M.Y."/>
            <person name="Jogler C."/>
        </authorList>
    </citation>
    <scope>NUCLEOTIDE SEQUENCE [LARGE SCALE GENOMIC DNA]</scope>
    <source>
        <strain evidence="8 9">TBK1r</strain>
    </source>
</reference>
<dbReference type="SUPFAM" id="SSF52172">
    <property type="entry name" value="CheY-like"/>
    <property type="match status" value="1"/>
</dbReference>
<evidence type="ECO:0000256" key="1">
    <source>
        <dbReference type="ARBA" id="ARBA00022679"/>
    </source>
</evidence>
<dbReference type="PANTHER" id="PTHR43289:SF6">
    <property type="entry name" value="SERINE_THREONINE-PROTEIN KINASE NEKL-3"/>
    <property type="match status" value="1"/>
</dbReference>
<dbReference type="InterPro" id="IPR008271">
    <property type="entry name" value="Ser/Thr_kinase_AS"/>
</dbReference>
<evidence type="ECO:0000256" key="4">
    <source>
        <dbReference type="ARBA" id="ARBA00022840"/>
    </source>
</evidence>
<dbReference type="SMART" id="SM00220">
    <property type="entry name" value="S_TKc"/>
    <property type="match status" value="1"/>
</dbReference>
<dbReference type="InterPro" id="IPR011006">
    <property type="entry name" value="CheY-like_superfamily"/>
</dbReference>
<dbReference type="Gene3D" id="1.10.510.10">
    <property type="entry name" value="Transferase(Phosphotransferase) domain 1"/>
    <property type="match status" value="1"/>
</dbReference>
<accession>A0ABX5XMH1</accession>
<dbReference type="RefSeq" id="WP_419580930.1">
    <property type="nucleotide sequence ID" value="NZ_CP036432.1"/>
</dbReference>
<dbReference type="InterPro" id="IPR000719">
    <property type="entry name" value="Prot_kinase_dom"/>
</dbReference>
<proteinExistence type="predicted"/>
<keyword evidence="5" id="KW-0597">Phosphoprotein</keyword>
<dbReference type="EMBL" id="CP036432">
    <property type="protein sequence ID" value="QDV81826.1"/>
    <property type="molecule type" value="Genomic_DNA"/>
</dbReference>
<evidence type="ECO:0000313" key="8">
    <source>
        <dbReference type="EMBL" id="QDV81826.1"/>
    </source>
</evidence>
<feature type="modified residue" description="4-aspartylphosphate" evidence="5">
    <location>
        <position position="410"/>
    </location>
</feature>
<dbReference type="Gene3D" id="3.40.50.2300">
    <property type="match status" value="1"/>
</dbReference>
<dbReference type="Pfam" id="PF00072">
    <property type="entry name" value="Response_reg"/>
    <property type="match status" value="1"/>
</dbReference>
<dbReference type="InterPro" id="IPR011009">
    <property type="entry name" value="Kinase-like_dom_sf"/>
</dbReference>
<keyword evidence="2" id="KW-0547">Nucleotide-binding</keyword>
<dbReference type="InterPro" id="IPR001789">
    <property type="entry name" value="Sig_transdc_resp-reg_receiver"/>
</dbReference>
<feature type="domain" description="Response regulatory" evidence="7">
    <location>
        <begin position="359"/>
        <end position="475"/>
    </location>
</feature>
<dbReference type="CDD" id="cd14014">
    <property type="entry name" value="STKc_PknB_like"/>
    <property type="match status" value="1"/>
</dbReference>
<dbReference type="Proteomes" id="UP000318081">
    <property type="component" value="Chromosome"/>
</dbReference>
<protein>
    <submittedName>
        <fullName evidence="8">Serine/threonine-protein kinase PrkC</fullName>
        <ecNumber evidence="8">2.7.11.1</ecNumber>
    </submittedName>
</protein>
<feature type="domain" description="Protein kinase" evidence="6">
    <location>
        <begin position="83"/>
        <end position="346"/>
    </location>
</feature>
<evidence type="ECO:0000259" key="6">
    <source>
        <dbReference type="PROSITE" id="PS50011"/>
    </source>
</evidence>
<dbReference type="PROSITE" id="PS50110">
    <property type="entry name" value="RESPONSE_REGULATORY"/>
    <property type="match status" value="1"/>
</dbReference>
<dbReference type="Pfam" id="PF00069">
    <property type="entry name" value="Pkinase"/>
    <property type="match status" value="1"/>
</dbReference>
<keyword evidence="4" id="KW-0067">ATP-binding</keyword>